<organism evidence="2 3">
    <name type="scientific">Tectimicrobiota bacterium</name>
    <dbReference type="NCBI Taxonomy" id="2528274"/>
    <lineage>
        <taxon>Bacteria</taxon>
        <taxon>Pseudomonadati</taxon>
        <taxon>Nitrospinota/Tectimicrobiota group</taxon>
        <taxon>Candidatus Tectimicrobiota</taxon>
    </lineage>
</organism>
<gene>
    <name evidence="2" type="ORF">HYY20_00560</name>
</gene>
<accession>A0A932FU94</accession>
<proteinExistence type="predicted"/>
<feature type="compositionally biased region" description="Basic residues" evidence="1">
    <location>
        <begin position="17"/>
        <end position="26"/>
    </location>
</feature>
<name>A0A932FU94_UNCTE</name>
<evidence type="ECO:0000313" key="3">
    <source>
        <dbReference type="Proteomes" id="UP000769766"/>
    </source>
</evidence>
<dbReference type="Proteomes" id="UP000769766">
    <property type="component" value="Unassembled WGS sequence"/>
</dbReference>
<protein>
    <submittedName>
        <fullName evidence="2">Uncharacterized protein</fullName>
    </submittedName>
</protein>
<evidence type="ECO:0000256" key="1">
    <source>
        <dbReference type="SAM" id="MobiDB-lite"/>
    </source>
</evidence>
<dbReference type="AlphaFoldDB" id="A0A932FU94"/>
<comment type="caution">
    <text evidence="2">The sequence shown here is derived from an EMBL/GenBank/DDBJ whole genome shotgun (WGS) entry which is preliminary data.</text>
</comment>
<dbReference type="EMBL" id="JACPRF010000018">
    <property type="protein sequence ID" value="MBI2875355.1"/>
    <property type="molecule type" value="Genomic_DNA"/>
</dbReference>
<evidence type="ECO:0000313" key="2">
    <source>
        <dbReference type="EMBL" id="MBI2875355.1"/>
    </source>
</evidence>
<reference evidence="2" key="1">
    <citation type="submission" date="2020-07" db="EMBL/GenBank/DDBJ databases">
        <title>Huge and variable diversity of episymbiotic CPR bacteria and DPANN archaea in groundwater ecosystems.</title>
        <authorList>
            <person name="He C.Y."/>
            <person name="Keren R."/>
            <person name="Whittaker M."/>
            <person name="Farag I.F."/>
            <person name="Doudna J."/>
            <person name="Cate J.H.D."/>
            <person name="Banfield J.F."/>
        </authorList>
    </citation>
    <scope>NUCLEOTIDE SEQUENCE</scope>
    <source>
        <strain evidence="2">NC_groundwater_672_Ag_B-0.1um_62_36</strain>
    </source>
</reference>
<feature type="region of interest" description="Disordered" evidence="1">
    <location>
        <begin position="1"/>
        <end position="45"/>
    </location>
</feature>
<sequence length="45" mass="4783">MAKLNPFAQKIDFGGKGKVRPTHKHNGAQSALGEGEITITPPENP</sequence>